<keyword evidence="3" id="KW-1185">Reference proteome</keyword>
<feature type="transmembrane region" description="Helical" evidence="1">
    <location>
        <begin position="42"/>
        <end position="69"/>
    </location>
</feature>
<keyword evidence="1" id="KW-1133">Transmembrane helix</keyword>
<gene>
    <name evidence="2" type="ORF">CH362_18850</name>
</gene>
<evidence type="ECO:0000313" key="3">
    <source>
        <dbReference type="Proteomes" id="UP000231926"/>
    </source>
</evidence>
<name>A0A2M9Y7D3_9LEPT</name>
<proteinExistence type="predicted"/>
<feature type="transmembrane region" description="Helical" evidence="1">
    <location>
        <begin position="81"/>
        <end position="101"/>
    </location>
</feature>
<evidence type="ECO:0000256" key="1">
    <source>
        <dbReference type="SAM" id="Phobius"/>
    </source>
</evidence>
<evidence type="ECO:0000313" key="2">
    <source>
        <dbReference type="EMBL" id="PJZ47488.1"/>
    </source>
</evidence>
<keyword evidence="1" id="KW-0812">Transmembrane</keyword>
<dbReference type="Proteomes" id="UP000231926">
    <property type="component" value="Unassembled WGS sequence"/>
</dbReference>
<feature type="transmembrane region" description="Helical" evidence="1">
    <location>
        <begin position="113"/>
        <end position="136"/>
    </location>
</feature>
<feature type="transmembrane region" description="Helical" evidence="1">
    <location>
        <begin position="12"/>
        <end position="30"/>
    </location>
</feature>
<comment type="caution">
    <text evidence="2">The sequence shown here is derived from an EMBL/GenBank/DDBJ whole genome shotgun (WGS) entry which is preliminary data.</text>
</comment>
<accession>A0A2M9Y7D3</accession>
<organism evidence="2 3">
    <name type="scientific">Leptospira saintgironsiae</name>
    <dbReference type="NCBI Taxonomy" id="2023183"/>
    <lineage>
        <taxon>Bacteria</taxon>
        <taxon>Pseudomonadati</taxon>
        <taxon>Spirochaetota</taxon>
        <taxon>Spirochaetia</taxon>
        <taxon>Leptospirales</taxon>
        <taxon>Leptospiraceae</taxon>
        <taxon>Leptospira</taxon>
    </lineage>
</organism>
<sequence length="137" mass="15393">MIKQINDKATTLFFLELVSLILYFSVPVVLERAYASSVFETLFILLLFLFPASALISAIYSVYLILYIFFARRSDLKYALLYLYSVLAILLSLVVAFSLLFGKDIIGVASESLLKSIFTLLPIALLISLALIRLILI</sequence>
<protein>
    <submittedName>
        <fullName evidence="2">Uncharacterized protein</fullName>
    </submittedName>
</protein>
<dbReference type="AlphaFoldDB" id="A0A2M9Y7D3"/>
<dbReference type="EMBL" id="NPDR01000019">
    <property type="protein sequence ID" value="PJZ47488.1"/>
    <property type="molecule type" value="Genomic_DNA"/>
</dbReference>
<keyword evidence="1" id="KW-0472">Membrane</keyword>
<reference evidence="2 3" key="1">
    <citation type="submission" date="2017-07" db="EMBL/GenBank/DDBJ databases">
        <title>Leptospira spp. isolated from tropical soils.</title>
        <authorList>
            <person name="Thibeaux R."/>
            <person name="Iraola G."/>
            <person name="Ferres I."/>
            <person name="Bierque E."/>
            <person name="Girault D."/>
            <person name="Soupe-Gilbert M.-E."/>
            <person name="Picardeau M."/>
            <person name="Goarant C."/>
        </authorList>
    </citation>
    <scope>NUCLEOTIDE SEQUENCE [LARGE SCALE GENOMIC DNA]</scope>
    <source>
        <strain evidence="2 3">FH4-C-A2</strain>
    </source>
</reference>